<dbReference type="EMBL" id="CP043930">
    <property type="protein sequence ID" value="QGQ22037.1"/>
    <property type="molecule type" value="Genomic_DNA"/>
</dbReference>
<accession>A0A6I6A6P9</accession>
<evidence type="ECO:0000313" key="3">
    <source>
        <dbReference type="Proteomes" id="UP000427281"/>
    </source>
</evidence>
<sequence length="178" mass="19644">MKNAEKTIYCSSDFRGTAAKWRFSMVTIIPSTLSKRLKVLLVGNLLMVFGILCISIGLLGVGSWTVVACLSAVSVSILLQLVAMIRGRPRVIVTEDGFVFEKLFQRDSWRWDDIEGQFIVISIGWDKFVGYKLKPEILALSGRKSMSAWSGCHGIVGGNTLAGTTEELADLLNKVKDR</sequence>
<organism evidence="2 3">
    <name type="scientific">Gimesia benthica</name>
    <dbReference type="NCBI Taxonomy" id="2608982"/>
    <lineage>
        <taxon>Bacteria</taxon>
        <taxon>Pseudomonadati</taxon>
        <taxon>Planctomycetota</taxon>
        <taxon>Planctomycetia</taxon>
        <taxon>Planctomycetales</taxon>
        <taxon>Planctomycetaceae</taxon>
        <taxon>Gimesia</taxon>
    </lineage>
</organism>
<evidence type="ECO:0000313" key="2">
    <source>
        <dbReference type="EMBL" id="QGQ22037.1"/>
    </source>
</evidence>
<dbReference type="RefSeq" id="WP_155363128.1">
    <property type="nucleotide sequence ID" value="NZ_CP043930.1"/>
</dbReference>
<protein>
    <submittedName>
        <fullName evidence="2">PH domain-containing protein</fullName>
    </submittedName>
</protein>
<keyword evidence="1" id="KW-0812">Transmembrane</keyword>
<keyword evidence="1" id="KW-1133">Transmembrane helix</keyword>
<feature type="transmembrane region" description="Helical" evidence="1">
    <location>
        <begin position="64"/>
        <end position="85"/>
    </location>
</feature>
<keyword evidence="3" id="KW-1185">Reference proteome</keyword>
<name>A0A6I6A6P9_9PLAN</name>
<evidence type="ECO:0000256" key="1">
    <source>
        <dbReference type="SAM" id="Phobius"/>
    </source>
</evidence>
<dbReference type="KEGG" id="gim:F1728_04720"/>
<proteinExistence type="predicted"/>
<dbReference type="Proteomes" id="UP000427281">
    <property type="component" value="Chromosome"/>
</dbReference>
<feature type="transmembrane region" description="Helical" evidence="1">
    <location>
        <begin position="39"/>
        <end position="58"/>
    </location>
</feature>
<keyword evidence="1" id="KW-0472">Membrane</keyword>
<gene>
    <name evidence="2" type="ORF">F1728_04720</name>
</gene>
<reference evidence="2 3" key="1">
    <citation type="submission" date="2019-09" db="EMBL/GenBank/DDBJ databases">
        <title>Gimesia benthica sp. nov., a novel bacterium isolated from deep-sea water of the Northwest Indian Ocean.</title>
        <authorList>
            <person name="Dai X."/>
        </authorList>
    </citation>
    <scope>NUCLEOTIDE SEQUENCE [LARGE SCALE GENOMIC DNA]</scope>
    <source>
        <strain evidence="2 3">E7</strain>
    </source>
</reference>
<dbReference type="AlphaFoldDB" id="A0A6I6A6P9"/>